<gene>
    <name evidence="2" type="ORF">HH304_17080</name>
</gene>
<evidence type="ECO:0000256" key="1">
    <source>
        <dbReference type="ARBA" id="ARBA00007378"/>
    </source>
</evidence>
<dbReference type="Gene3D" id="3.30.300.20">
    <property type="match status" value="1"/>
</dbReference>
<sequence length="137" mass="14681">MKTLYESTASATGGRNGQVKSEDGVIDLEVRLPQSVGGEKGDFTNPEQLFACGYASCFDSALNIVASMQKLKIDSKTNVSVALNKTENHTYAISAKINVKIDGVDKDVAQKLLESAHEICPFSNATRGNINVELSLV</sequence>
<comment type="similarity">
    <text evidence="1">Belongs to the OsmC/Ohr family.</text>
</comment>
<keyword evidence="3" id="KW-1185">Reference proteome</keyword>
<dbReference type="EMBL" id="JABBNU010000011">
    <property type="protein sequence ID" value="NMM50125.1"/>
    <property type="molecule type" value="Genomic_DNA"/>
</dbReference>
<dbReference type="SUPFAM" id="SSF82784">
    <property type="entry name" value="OsmC-like"/>
    <property type="match status" value="1"/>
</dbReference>
<protein>
    <submittedName>
        <fullName evidence="2">Organic hydroperoxide resistance protein</fullName>
    </submittedName>
</protein>
<dbReference type="InterPro" id="IPR019953">
    <property type="entry name" value="OHR"/>
</dbReference>
<dbReference type="GO" id="GO:0006979">
    <property type="term" value="P:response to oxidative stress"/>
    <property type="evidence" value="ECO:0007669"/>
    <property type="project" value="InterPro"/>
</dbReference>
<dbReference type="NCBIfam" id="TIGR03561">
    <property type="entry name" value="organ_hyd_perox"/>
    <property type="match status" value="1"/>
</dbReference>
<dbReference type="RefSeq" id="WP_169684390.1">
    <property type="nucleotide sequence ID" value="NZ_JABBNU010000011.1"/>
</dbReference>
<evidence type="ECO:0000313" key="3">
    <source>
        <dbReference type="Proteomes" id="UP000559010"/>
    </source>
</evidence>
<proteinExistence type="inferred from homology"/>
<dbReference type="AlphaFoldDB" id="A0A848J3N8"/>
<evidence type="ECO:0000313" key="2">
    <source>
        <dbReference type="EMBL" id="NMM50125.1"/>
    </source>
</evidence>
<dbReference type="PANTHER" id="PTHR33797:SF2">
    <property type="entry name" value="ORGANIC HYDROPEROXIDE RESISTANCE PROTEIN-LIKE"/>
    <property type="match status" value="1"/>
</dbReference>
<accession>A0A848J3N8</accession>
<dbReference type="InterPro" id="IPR015946">
    <property type="entry name" value="KH_dom-like_a/b"/>
</dbReference>
<name>A0A848J3N8_9BACT</name>
<dbReference type="Proteomes" id="UP000559010">
    <property type="component" value="Unassembled WGS sequence"/>
</dbReference>
<reference evidence="2 3" key="1">
    <citation type="submission" date="2020-04" db="EMBL/GenBank/DDBJ databases">
        <title>Flammeovirgaceae bacterium KN852 isolated from deep sea.</title>
        <authorList>
            <person name="Zhang D.-C."/>
        </authorList>
    </citation>
    <scope>NUCLEOTIDE SEQUENCE [LARGE SCALE GENOMIC DNA]</scope>
    <source>
        <strain evidence="2 3">KN852</strain>
    </source>
</reference>
<dbReference type="InterPro" id="IPR036102">
    <property type="entry name" value="OsmC/Ohrsf"/>
</dbReference>
<dbReference type="Pfam" id="PF02566">
    <property type="entry name" value="OsmC"/>
    <property type="match status" value="1"/>
</dbReference>
<dbReference type="InterPro" id="IPR003718">
    <property type="entry name" value="OsmC/Ohr_fam"/>
</dbReference>
<dbReference type="Gene3D" id="2.20.25.10">
    <property type="match status" value="1"/>
</dbReference>
<dbReference type="PANTHER" id="PTHR33797">
    <property type="entry name" value="ORGANIC HYDROPEROXIDE RESISTANCE PROTEIN-LIKE"/>
    <property type="match status" value="1"/>
</dbReference>
<organism evidence="2 3">
    <name type="scientific">Marinigracilibium pacificum</name>
    <dbReference type="NCBI Taxonomy" id="2729599"/>
    <lineage>
        <taxon>Bacteria</taxon>
        <taxon>Pseudomonadati</taxon>
        <taxon>Bacteroidota</taxon>
        <taxon>Cytophagia</taxon>
        <taxon>Cytophagales</taxon>
        <taxon>Flammeovirgaceae</taxon>
        <taxon>Marinigracilibium</taxon>
    </lineage>
</organism>
<comment type="caution">
    <text evidence="2">The sequence shown here is derived from an EMBL/GenBank/DDBJ whole genome shotgun (WGS) entry which is preliminary data.</text>
</comment>